<organism evidence="2 3">
    <name type="scientific">Centaurea solstitialis</name>
    <name type="common">yellow star-thistle</name>
    <dbReference type="NCBI Taxonomy" id="347529"/>
    <lineage>
        <taxon>Eukaryota</taxon>
        <taxon>Viridiplantae</taxon>
        <taxon>Streptophyta</taxon>
        <taxon>Embryophyta</taxon>
        <taxon>Tracheophyta</taxon>
        <taxon>Spermatophyta</taxon>
        <taxon>Magnoliopsida</taxon>
        <taxon>eudicotyledons</taxon>
        <taxon>Gunneridae</taxon>
        <taxon>Pentapetalae</taxon>
        <taxon>asterids</taxon>
        <taxon>campanulids</taxon>
        <taxon>Asterales</taxon>
        <taxon>Asteraceae</taxon>
        <taxon>Carduoideae</taxon>
        <taxon>Cardueae</taxon>
        <taxon>Centaureinae</taxon>
        <taxon>Centaurea</taxon>
    </lineage>
</organism>
<accession>A0AA38TK74</accession>
<protein>
    <recommendedName>
        <fullName evidence="1">Retrotransposon gag domain-containing protein</fullName>
    </recommendedName>
</protein>
<name>A0AA38TK74_9ASTR</name>
<gene>
    <name evidence="2" type="ORF">OSB04_007615</name>
</gene>
<dbReference type="Proteomes" id="UP001172457">
    <property type="component" value="Chromosome 2"/>
</dbReference>
<dbReference type="AlphaFoldDB" id="A0AA38TK74"/>
<reference evidence="2" key="1">
    <citation type="submission" date="2023-03" db="EMBL/GenBank/DDBJ databases">
        <title>Chromosome-scale reference genome and RAD-based genetic map of yellow starthistle (Centaurea solstitialis) reveal putative structural variation and QTLs associated with invader traits.</title>
        <authorList>
            <person name="Reatini B."/>
            <person name="Cang F.A."/>
            <person name="Jiang Q."/>
            <person name="Mckibben M.T.W."/>
            <person name="Barker M.S."/>
            <person name="Rieseberg L.H."/>
            <person name="Dlugosch K.M."/>
        </authorList>
    </citation>
    <scope>NUCLEOTIDE SEQUENCE</scope>
    <source>
        <strain evidence="2">CAN-66</strain>
        <tissue evidence="2">Leaf</tissue>
    </source>
</reference>
<dbReference type="Pfam" id="PF03732">
    <property type="entry name" value="Retrotrans_gag"/>
    <property type="match status" value="1"/>
</dbReference>
<dbReference type="EMBL" id="JARYMX010000002">
    <property type="protein sequence ID" value="KAJ9562455.1"/>
    <property type="molecule type" value="Genomic_DNA"/>
</dbReference>
<sequence length="251" mass="28396">MQSTTAATTTCGAALWLRRGDSRRLPPSVVLPVVVYGGLVVRSANCRRSTTRLGVQRCDLLVSYNVGHGNPVNVSHTILTDTGATSQIKSTQTSFKIFKTSGATEFNGVSDPIVAIEWLLNTEKVFRISKVSEEDKVNYATAMFVSSALVWWDATYQSLKEVERNTLTWEVFKTIFHEQYCPADLQKRLEKEFIDIKQGDLTVVQYETQFNLKARFASRFVTSEQHKIEHFVDGLRREIQESVSNRDITSF</sequence>
<proteinExistence type="predicted"/>
<comment type="caution">
    <text evidence="2">The sequence shown here is derived from an EMBL/GenBank/DDBJ whole genome shotgun (WGS) entry which is preliminary data.</text>
</comment>
<dbReference type="InterPro" id="IPR005162">
    <property type="entry name" value="Retrotrans_gag_dom"/>
</dbReference>
<evidence type="ECO:0000313" key="3">
    <source>
        <dbReference type="Proteomes" id="UP001172457"/>
    </source>
</evidence>
<evidence type="ECO:0000313" key="2">
    <source>
        <dbReference type="EMBL" id="KAJ9562455.1"/>
    </source>
</evidence>
<keyword evidence="3" id="KW-1185">Reference proteome</keyword>
<evidence type="ECO:0000259" key="1">
    <source>
        <dbReference type="Pfam" id="PF03732"/>
    </source>
</evidence>
<feature type="domain" description="Retrotransposon gag" evidence="1">
    <location>
        <begin position="140"/>
        <end position="237"/>
    </location>
</feature>